<dbReference type="Proteomes" id="UP000269883">
    <property type="component" value="Chromosome"/>
</dbReference>
<protein>
    <recommendedName>
        <fullName evidence="1">Putative zinc-finger domain-containing protein</fullName>
    </recommendedName>
</protein>
<dbReference type="EMBL" id="AP017378">
    <property type="protein sequence ID" value="BBD07661.1"/>
    <property type="molecule type" value="Genomic_DNA"/>
</dbReference>
<dbReference type="Gene3D" id="1.10.10.1320">
    <property type="entry name" value="Anti-sigma factor, zinc-finger domain"/>
    <property type="match status" value="1"/>
</dbReference>
<feature type="domain" description="Putative zinc-finger" evidence="1">
    <location>
        <begin position="36"/>
        <end position="63"/>
    </location>
</feature>
<evidence type="ECO:0000313" key="2">
    <source>
        <dbReference type="EMBL" id="BBD07661.1"/>
    </source>
</evidence>
<proteinExistence type="predicted"/>
<accession>A0A2Z6AWQ9</accession>
<reference evidence="2 3" key="1">
    <citation type="journal article" date="2018" name="Sci. Adv.">
        <title>Multi-heme cytochromes provide a pathway for survival in energy-limited environments.</title>
        <authorList>
            <person name="Deng X."/>
            <person name="Dohmae N."/>
            <person name="Nealson K.H."/>
            <person name="Hashimoto K."/>
            <person name="Okamoto A."/>
        </authorList>
    </citation>
    <scope>NUCLEOTIDE SEQUENCE [LARGE SCALE GENOMIC DNA]</scope>
    <source>
        <strain evidence="2 3">IS5</strain>
    </source>
</reference>
<dbReference type="AlphaFoldDB" id="A0A2Z6AWQ9"/>
<name>A0A2Z6AWQ9_9BACT</name>
<keyword evidence="3" id="KW-1185">Reference proteome</keyword>
<evidence type="ECO:0000313" key="3">
    <source>
        <dbReference type="Proteomes" id="UP000269883"/>
    </source>
</evidence>
<dbReference type="InterPro" id="IPR027383">
    <property type="entry name" value="Znf_put"/>
</dbReference>
<gene>
    <name evidence="2" type="ORF">DFE_0935</name>
</gene>
<dbReference type="InterPro" id="IPR041916">
    <property type="entry name" value="Anti_sigma_zinc_sf"/>
</dbReference>
<sequence length="105" mass="11570">MMANVIKAYFGGEMKEVRPLGRRRKASADCIGLVTLGGYLDGSMADQDKTKVEAHLVECSTCRRVVVELYLLLRLRPAPPAPLELVKAAKALVHDGTLREDFVTQ</sequence>
<dbReference type="Pfam" id="PF13490">
    <property type="entry name" value="zf-HC2"/>
    <property type="match status" value="1"/>
</dbReference>
<dbReference type="KEGG" id="dfl:DFE_0935"/>
<organism evidence="2 3">
    <name type="scientific">Desulfovibrio ferrophilus</name>
    <dbReference type="NCBI Taxonomy" id="241368"/>
    <lineage>
        <taxon>Bacteria</taxon>
        <taxon>Pseudomonadati</taxon>
        <taxon>Thermodesulfobacteriota</taxon>
        <taxon>Desulfovibrionia</taxon>
        <taxon>Desulfovibrionales</taxon>
        <taxon>Desulfovibrionaceae</taxon>
        <taxon>Desulfovibrio</taxon>
    </lineage>
</organism>
<evidence type="ECO:0000259" key="1">
    <source>
        <dbReference type="Pfam" id="PF13490"/>
    </source>
</evidence>